<protein>
    <submittedName>
        <fullName evidence="1">Uncharacterized protein</fullName>
    </submittedName>
</protein>
<keyword evidence="3" id="KW-1185">Reference proteome</keyword>
<dbReference type="EMBL" id="LN794217">
    <property type="protein sequence ID" value="CEO17697.1"/>
    <property type="molecule type" value="Genomic_DNA"/>
</dbReference>
<dbReference type="Proteomes" id="UP000018149">
    <property type="component" value="Chromosome I"/>
</dbReference>
<dbReference type="HOGENOM" id="CLU_186139_0_0_5"/>
<dbReference type="KEGG" id="rmc:RMONA_04480"/>
<dbReference type="AlphaFoldDB" id="A0A0B7IZR3"/>
<reference evidence="3" key="2">
    <citation type="submission" date="2015-01" db="EMBL/GenBank/DDBJ databases">
        <authorList>
            <person name="Felsheim R."/>
        </authorList>
    </citation>
    <scope>NUCLEOTIDE SEQUENCE [LARGE SCALE GENOMIC DNA]</scope>
    <source>
        <strain evidence="3">IrR/Munich</strain>
    </source>
</reference>
<dbReference type="RefSeq" id="WP_157699824.1">
    <property type="nucleotide sequence ID" value="NZ_LN794217.1"/>
</dbReference>
<proteinExistence type="predicted"/>
<evidence type="ECO:0000313" key="2">
    <source>
        <dbReference type="EMBL" id="CEO17697.1"/>
    </source>
</evidence>
<dbReference type="KEGG" id="rmc:RMONA_06705"/>
<organism evidence="1 3">
    <name type="scientific">Rickettsia monacensis</name>
    <dbReference type="NCBI Taxonomy" id="109232"/>
    <lineage>
        <taxon>Bacteria</taxon>
        <taxon>Pseudomonadati</taxon>
        <taxon>Pseudomonadota</taxon>
        <taxon>Alphaproteobacteria</taxon>
        <taxon>Rickettsiales</taxon>
        <taxon>Rickettsiaceae</taxon>
        <taxon>Rickettsieae</taxon>
        <taxon>Rickettsia</taxon>
        <taxon>spotted fever group</taxon>
    </lineage>
</organism>
<accession>A0A0B7IZR3</accession>
<gene>
    <name evidence="1" type="ORF">RMONA_04480</name>
    <name evidence="2" type="ORF">RMONA_06705</name>
</gene>
<reference evidence="1 3" key="1">
    <citation type="submission" date="2015-01" db="EMBL/GenBank/DDBJ databases">
        <title>Draft genome sequence of Rickettsia monacensis strain IrR/Munich.</title>
        <authorList>
            <person name="Felsheim R.F."/>
            <person name="Johnson S.L."/>
            <person name="Kurtti T.J."/>
            <person name="Munderloh U.G."/>
        </authorList>
    </citation>
    <scope>NUCLEOTIDE SEQUENCE [LARGE SCALE GENOMIC DNA]</scope>
    <source>
        <strain evidence="1 3">IrR/Munich</strain>
    </source>
</reference>
<dbReference type="STRING" id="109232.RMONA_04480"/>
<evidence type="ECO:0000313" key="3">
    <source>
        <dbReference type="Proteomes" id="UP000018149"/>
    </source>
</evidence>
<name>A0A0B7IZR3_9RICK</name>
<sequence>MKLILRDLSIIMISIRKYIAIIEKLKAEIIQETSINNVNVSEANIETKTGSRLGETAKSKFFSLDEINTLGESQTPLGGDIKNIKDIFNSELE</sequence>
<dbReference type="EMBL" id="LN794217">
    <property type="protein sequence ID" value="CEO17281.1"/>
    <property type="molecule type" value="Genomic_DNA"/>
</dbReference>
<evidence type="ECO:0000313" key="1">
    <source>
        <dbReference type="EMBL" id="CEO17281.1"/>
    </source>
</evidence>